<keyword evidence="1" id="KW-0732">Signal</keyword>
<sequence length="141" mass="15721">MKASFSLALVLGLFMLAGCGSQQAETMVLLDEKISEVKISKSKGFGDMNEDPFLILKDEDSLNLLEKAITSAVKQSEKVDTTDSDYDVIVEYESNKGLPTHGLHLWLGKENEQSMFMYLTDDSVYLTSAAMTQKLRELLEN</sequence>
<proteinExistence type="predicted"/>
<dbReference type="EMBL" id="BOQT01000003">
    <property type="protein sequence ID" value="GIN20192.1"/>
    <property type="molecule type" value="Genomic_DNA"/>
</dbReference>
<keyword evidence="4" id="KW-1185">Reference proteome</keyword>
<comment type="caution">
    <text evidence="3">The sequence shown here is derived from an EMBL/GenBank/DDBJ whole genome shotgun (WGS) entry which is preliminary data.</text>
</comment>
<feature type="chain" id="PRO_5047008071" description="YhfM-like domain-containing protein" evidence="1">
    <location>
        <begin position="25"/>
        <end position="141"/>
    </location>
</feature>
<evidence type="ECO:0000259" key="2">
    <source>
        <dbReference type="Pfam" id="PF26353"/>
    </source>
</evidence>
<reference evidence="3 4" key="1">
    <citation type="submission" date="2021-03" db="EMBL/GenBank/DDBJ databases">
        <title>Antimicrobial resistance genes in bacteria isolated from Japanese honey, and their potential for conferring macrolide and lincosamide resistance in the American foulbrood pathogen Paenibacillus larvae.</title>
        <authorList>
            <person name="Okamoto M."/>
            <person name="Kumagai M."/>
            <person name="Kanamori H."/>
            <person name="Takamatsu D."/>
        </authorList>
    </citation>
    <scope>NUCLEOTIDE SEQUENCE [LARGE SCALE GENOMIC DNA]</scope>
    <source>
        <strain evidence="3 4">J1TS3</strain>
    </source>
</reference>
<evidence type="ECO:0000313" key="4">
    <source>
        <dbReference type="Proteomes" id="UP000680279"/>
    </source>
</evidence>
<evidence type="ECO:0000313" key="3">
    <source>
        <dbReference type="EMBL" id="GIN20192.1"/>
    </source>
</evidence>
<gene>
    <name evidence="3" type="ORF">J1TS3_13260</name>
</gene>
<organism evidence="3 4">
    <name type="scientific">Siminovitchia fordii</name>
    <dbReference type="NCBI Taxonomy" id="254759"/>
    <lineage>
        <taxon>Bacteria</taxon>
        <taxon>Bacillati</taxon>
        <taxon>Bacillota</taxon>
        <taxon>Bacilli</taxon>
        <taxon>Bacillales</taxon>
        <taxon>Bacillaceae</taxon>
        <taxon>Siminovitchia</taxon>
    </lineage>
</organism>
<evidence type="ECO:0000256" key="1">
    <source>
        <dbReference type="SAM" id="SignalP"/>
    </source>
</evidence>
<dbReference type="Pfam" id="PF26353">
    <property type="entry name" value="YhfM"/>
    <property type="match status" value="1"/>
</dbReference>
<dbReference type="PROSITE" id="PS51257">
    <property type="entry name" value="PROKAR_LIPOPROTEIN"/>
    <property type="match status" value="1"/>
</dbReference>
<feature type="domain" description="YhfM-like" evidence="2">
    <location>
        <begin position="54"/>
        <end position="140"/>
    </location>
</feature>
<name>A0ABQ4K4T3_9BACI</name>
<protein>
    <recommendedName>
        <fullName evidence="2">YhfM-like domain-containing protein</fullName>
    </recommendedName>
</protein>
<dbReference type="RefSeq" id="WP_249412676.1">
    <property type="nucleotide sequence ID" value="NZ_BOQT01000003.1"/>
</dbReference>
<accession>A0ABQ4K4T3</accession>
<dbReference type="InterPro" id="IPR058780">
    <property type="entry name" value="YhfM-like_dom"/>
</dbReference>
<feature type="signal peptide" evidence="1">
    <location>
        <begin position="1"/>
        <end position="24"/>
    </location>
</feature>
<dbReference type="Proteomes" id="UP000680279">
    <property type="component" value="Unassembled WGS sequence"/>
</dbReference>